<dbReference type="RefSeq" id="WP_230366510.1">
    <property type="nucleotide sequence ID" value="NZ_JAJALK010000005.1"/>
</dbReference>
<dbReference type="Pfam" id="PF13560">
    <property type="entry name" value="HTH_31"/>
    <property type="match status" value="1"/>
</dbReference>
<feature type="domain" description="HTH cro/C1-type" evidence="1">
    <location>
        <begin position="17"/>
        <end position="71"/>
    </location>
</feature>
<dbReference type="GO" id="GO:0003677">
    <property type="term" value="F:DNA binding"/>
    <property type="evidence" value="ECO:0007669"/>
    <property type="project" value="InterPro"/>
</dbReference>
<dbReference type="InterPro" id="IPR001387">
    <property type="entry name" value="Cro/C1-type_HTH"/>
</dbReference>
<organism evidence="2 3">
    <name type="scientific">Methylobacterium brachiatum</name>
    <dbReference type="NCBI Taxonomy" id="269660"/>
    <lineage>
        <taxon>Bacteria</taxon>
        <taxon>Pseudomonadati</taxon>
        <taxon>Pseudomonadota</taxon>
        <taxon>Alphaproteobacteria</taxon>
        <taxon>Hyphomicrobiales</taxon>
        <taxon>Methylobacteriaceae</taxon>
        <taxon>Methylobacterium</taxon>
    </lineage>
</organism>
<comment type="caution">
    <text evidence="2">The sequence shown here is derived from an EMBL/GenBank/DDBJ whole genome shotgun (WGS) entry which is preliminary data.</text>
</comment>
<sequence length="81" mass="9324">MPPSLRSRRHRRLAELIARYRDAAGLKQSDVAKQLGRHQPFVSGIESGQRRVDLVELLDLAEVIGFDPHELLKELRKTPRE</sequence>
<dbReference type="InterPro" id="IPR010982">
    <property type="entry name" value="Lambda_DNA-bd_dom_sf"/>
</dbReference>
<dbReference type="Proteomes" id="UP001223420">
    <property type="component" value="Unassembled WGS sequence"/>
</dbReference>
<dbReference type="CDD" id="cd00093">
    <property type="entry name" value="HTH_XRE"/>
    <property type="match status" value="1"/>
</dbReference>
<gene>
    <name evidence="2" type="ORF">QO001_003062</name>
</gene>
<name>A0AAJ1TUF8_9HYPH</name>
<dbReference type="PROSITE" id="PS50943">
    <property type="entry name" value="HTH_CROC1"/>
    <property type="match status" value="1"/>
</dbReference>
<accession>A0AAJ1TUF8</accession>
<dbReference type="SMART" id="SM00530">
    <property type="entry name" value="HTH_XRE"/>
    <property type="match status" value="1"/>
</dbReference>
<evidence type="ECO:0000259" key="1">
    <source>
        <dbReference type="PROSITE" id="PS50943"/>
    </source>
</evidence>
<dbReference type="SUPFAM" id="SSF47413">
    <property type="entry name" value="lambda repressor-like DNA-binding domains"/>
    <property type="match status" value="1"/>
</dbReference>
<proteinExistence type="predicted"/>
<protein>
    <submittedName>
        <fullName evidence="2">HTH-type transcriptional regulator/antitoxin HipB</fullName>
    </submittedName>
</protein>
<evidence type="ECO:0000313" key="2">
    <source>
        <dbReference type="EMBL" id="MDQ0544133.1"/>
    </source>
</evidence>
<dbReference type="Gene3D" id="1.10.260.40">
    <property type="entry name" value="lambda repressor-like DNA-binding domains"/>
    <property type="match status" value="1"/>
</dbReference>
<reference evidence="2" key="1">
    <citation type="submission" date="2023-07" db="EMBL/GenBank/DDBJ databases">
        <title>Genomic Encyclopedia of Type Strains, Phase IV (KMG-IV): sequencing the most valuable type-strain genomes for metagenomic binning, comparative biology and taxonomic classification.</title>
        <authorList>
            <person name="Goeker M."/>
        </authorList>
    </citation>
    <scope>NUCLEOTIDE SEQUENCE</scope>
    <source>
        <strain evidence="2">DSM 19569</strain>
    </source>
</reference>
<dbReference type="AlphaFoldDB" id="A0AAJ1TUF8"/>
<evidence type="ECO:0000313" key="3">
    <source>
        <dbReference type="Proteomes" id="UP001223420"/>
    </source>
</evidence>
<dbReference type="EMBL" id="JAUSWL010000004">
    <property type="protein sequence ID" value="MDQ0544133.1"/>
    <property type="molecule type" value="Genomic_DNA"/>
</dbReference>